<evidence type="ECO:0000256" key="11">
    <source>
        <dbReference type="ARBA" id="ARBA00083107"/>
    </source>
</evidence>
<evidence type="ECO:0000256" key="6">
    <source>
        <dbReference type="ARBA" id="ARBA00022827"/>
    </source>
</evidence>
<dbReference type="InterPro" id="IPR014729">
    <property type="entry name" value="Rossmann-like_a/b/a_fold"/>
</dbReference>
<name>A0A510XCB4_9GAMM</name>
<dbReference type="SUPFAM" id="SSF48173">
    <property type="entry name" value="Cryptochrome/photolyase FAD-binding domain"/>
    <property type="match status" value="1"/>
</dbReference>
<dbReference type="GO" id="GO:0071949">
    <property type="term" value="F:FAD binding"/>
    <property type="evidence" value="ECO:0007669"/>
    <property type="project" value="TreeGrafter"/>
</dbReference>
<feature type="site" description="Electron transfer via tryptophanyl radical" evidence="13">
    <location>
        <position position="312"/>
    </location>
</feature>
<organism evidence="17 18">
    <name type="scientific">Bisbaumannia pacifica</name>
    <dbReference type="NCBI Taxonomy" id="77098"/>
    <lineage>
        <taxon>Bacteria</taxon>
        <taxon>Pseudomonadati</taxon>
        <taxon>Pseudomonadota</taxon>
        <taxon>Gammaproteobacteria</taxon>
        <taxon>Oceanospirillales</taxon>
        <taxon>Halomonadaceae</taxon>
        <taxon>Bisbaumannia</taxon>
    </lineage>
</organism>
<dbReference type="InterPro" id="IPR018394">
    <property type="entry name" value="DNA_photolyase_1_CS_C"/>
</dbReference>
<comment type="cofactor">
    <cofactor evidence="1">
        <name>(6R)-5,10-methylene-5,6,7,8-tetrahydrofolate</name>
        <dbReference type="ChEBI" id="CHEBI:15636"/>
    </cofactor>
</comment>
<dbReference type="InterPro" id="IPR002081">
    <property type="entry name" value="Cryptochrome/DNA_photolyase_1"/>
</dbReference>
<comment type="similarity">
    <text evidence="14">Belongs to the DNA photolyase family.</text>
</comment>
<dbReference type="InterPro" id="IPR036134">
    <property type="entry name" value="Crypto/Photolyase_FAD-like_sf"/>
</dbReference>
<dbReference type="Proteomes" id="UP000321275">
    <property type="component" value="Unassembled WGS sequence"/>
</dbReference>
<dbReference type="GO" id="GO:0003904">
    <property type="term" value="F:deoxyribodipyrimidine photo-lyase activity"/>
    <property type="evidence" value="ECO:0007669"/>
    <property type="project" value="UniProtKB-EC"/>
</dbReference>
<dbReference type="OrthoDB" id="9772484at2"/>
<feature type="binding site" evidence="12">
    <location>
        <begin position="280"/>
        <end position="287"/>
    </location>
    <ligand>
        <name>FAD</name>
        <dbReference type="ChEBI" id="CHEBI:57692"/>
    </ligand>
</feature>
<keyword evidence="18" id="KW-1185">Reference proteome</keyword>
<accession>A0A510XCB4</accession>
<evidence type="ECO:0000313" key="17">
    <source>
        <dbReference type="EMBL" id="GEK49072.1"/>
    </source>
</evidence>
<feature type="compositionally biased region" description="Basic and acidic residues" evidence="15">
    <location>
        <begin position="431"/>
        <end position="444"/>
    </location>
</feature>
<gene>
    <name evidence="17" type="primary">phr</name>
    <name evidence="17" type="ORF">HPA02_33550</name>
</gene>
<dbReference type="Gene3D" id="1.10.579.10">
    <property type="entry name" value="DNA Cyclobutane Dipyrimidine Photolyase, subunit A, domain 3"/>
    <property type="match status" value="1"/>
</dbReference>
<sequence length="472" mass="52294">MSATPVLVWFRNDLRIHDHRALAAAARQGPVVGVFLHCPDQWRAHGHGANRLDFLRRGVAALADDLAGLNIPLLQRDIGDFAAAPEALGAIAESLGAGRLHFHHDYPLDEAGCDRAVTQALAARGVEVTGHHDGVAFAPGELLTGQGEPYKVFTPFSRAWHRHLDAERLALSPPPEVQAPLAIDGEPLPPCPAMDDPPVASSRWPAGSRAAEERLSRFLRYRGRHYKAQRDFPAVAGTSELSPYLALGMLSHRQCLQAVLTENDGRLTEGDAGLAAWVNELVWREFYRHIAAAFPAVCRHRAFQAHTEALAWRDDEAAFRAWCEGRTGYPIVDAAMRQLVTSGWMHNRLRMISAMFLSKHLLIDWRRGEAFFMRHLVDGDFCANNGGWQWAASTGTDAAPYFRIFNPTTQSKRFDPDGRFIADLVPELSKVDPKQRHDPPEAVRRAQGYPAPIVDHKAARQRALDAFAALKS</sequence>
<evidence type="ECO:0000313" key="18">
    <source>
        <dbReference type="Proteomes" id="UP000321275"/>
    </source>
</evidence>
<dbReference type="AlphaFoldDB" id="A0A510XCB4"/>
<dbReference type="GO" id="GO:0003677">
    <property type="term" value="F:DNA binding"/>
    <property type="evidence" value="ECO:0007669"/>
    <property type="project" value="TreeGrafter"/>
</dbReference>
<feature type="site" description="Electron transfer via tryptophanyl radical" evidence="13">
    <location>
        <position position="388"/>
    </location>
</feature>
<dbReference type="InterPro" id="IPR006050">
    <property type="entry name" value="DNA_photolyase_N"/>
</dbReference>
<dbReference type="PANTHER" id="PTHR11455">
    <property type="entry name" value="CRYPTOCHROME"/>
    <property type="match status" value="1"/>
</dbReference>
<feature type="binding site" evidence="12">
    <location>
        <begin position="238"/>
        <end position="242"/>
    </location>
    <ligand>
        <name>FAD</name>
        <dbReference type="ChEBI" id="CHEBI:57692"/>
    </ligand>
</feature>
<comment type="caution">
    <text evidence="17">The sequence shown here is derived from an EMBL/GenBank/DDBJ whole genome shotgun (WGS) entry which is preliminary data.</text>
</comment>
<dbReference type="GO" id="GO:0000719">
    <property type="term" value="P:photoreactive repair"/>
    <property type="evidence" value="ECO:0007669"/>
    <property type="project" value="UniProtKB-ARBA"/>
</dbReference>
<comment type="cofactor">
    <cofactor evidence="12">
        <name>FAD</name>
        <dbReference type="ChEBI" id="CHEBI:57692"/>
    </cofactor>
    <text evidence="12">Binds 1 FAD per subunit.</text>
</comment>
<feature type="site" description="Electron transfer via tryptophanyl radical" evidence="13">
    <location>
        <position position="365"/>
    </location>
</feature>
<comment type="function">
    <text evidence="10">Involved in repair of UV radiation-induced DNA damage. Catalyzes the light-dependent monomerization (300-600 nm) of cyclobutyl pyrimidine dimers (in cis-syn configuration), which are formed between adjacent bases on the same DNA strand upon exposure to ultraviolet radiation.</text>
</comment>
<evidence type="ECO:0000256" key="5">
    <source>
        <dbReference type="ARBA" id="ARBA00022630"/>
    </source>
</evidence>
<evidence type="ECO:0000256" key="10">
    <source>
        <dbReference type="ARBA" id="ARBA00059220"/>
    </source>
</evidence>
<dbReference type="GO" id="GO:0009416">
    <property type="term" value="P:response to light stimulus"/>
    <property type="evidence" value="ECO:0007669"/>
    <property type="project" value="TreeGrafter"/>
</dbReference>
<dbReference type="PROSITE" id="PS00394">
    <property type="entry name" value="DNA_PHOTOLYASES_1_1"/>
    <property type="match status" value="1"/>
</dbReference>
<feature type="region of interest" description="Disordered" evidence="15">
    <location>
        <begin position="431"/>
        <end position="450"/>
    </location>
</feature>
<dbReference type="Pfam" id="PF03441">
    <property type="entry name" value="FAD_binding_7"/>
    <property type="match status" value="1"/>
</dbReference>
<protein>
    <recommendedName>
        <fullName evidence="4">Deoxyribodipyrimidine photo-lyase</fullName>
        <ecNumber evidence="3">4.1.99.3</ecNumber>
    </recommendedName>
    <alternativeName>
        <fullName evidence="8">DNA photolyase</fullName>
    </alternativeName>
    <alternativeName>
        <fullName evidence="11">Photoreactivating enzyme</fullName>
    </alternativeName>
</protein>
<feature type="binding site" evidence="12">
    <location>
        <position position="226"/>
    </location>
    <ligand>
        <name>FAD</name>
        <dbReference type="ChEBI" id="CHEBI:57692"/>
    </ligand>
</feature>
<evidence type="ECO:0000256" key="3">
    <source>
        <dbReference type="ARBA" id="ARBA00013149"/>
    </source>
</evidence>
<comment type="catalytic activity">
    <reaction evidence="9">
        <text>cyclobutadipyrimidine (in DNA) = 2 pyrimidine residues (in DNA).</text>
        <dbReference type="EC" id="4.1.99.3"/>
    </reaction>
</comment>
<keyword evidence="7 14" id="KW-0157">Chromophore</keyword>
<dbReference type="EC" id="4.1.99.3" evidence="3"/>
<evidence type="ECO:0000256" key="1">
    <source>
        <dbReference type="ARBA" id="ARBA00001932"/>
    </source>
</evidence>
<keyword evidence="17" id="KW-0456">Lyase</keyword>
<evidence type="ECO:0000256" key="13">
    <source>
        <dbReference type="PIRSR" id="PIRSR602081-2"/>
    </source>
</evidence>
<dbReference type="Pfam" id="PF00875">
    <property type="entry name" value="DNA_photolyase"/>
    <property type="match status" value="1"/>
</dbReference>
<dbReference type="SUPFAM" id="SSF52425">
    <property type="entry name" value="Cryptochrome/photolyase, N-terminal domain"/>
    <property type="match status" value="1"/>
</dbReference>
<reference evidence="17 18" key="1">
    <citation type="submission" date="2019-07" db="EMBL/GenBank/DDBJ databases">
        <title>Whole genome shotgun sequence of Halomonas pacifica NBRC 102220.</title>
        <authorList>
            <person name="Hosoyama A."/>
            <person name="Uohara A."/>
            <person name="Ohji S."/>
            <person name="Ichikawa N."/>
        </authorList>
    </citation>
    <scope>NUCLEOTIDE SEQUENCE [LARGE SCALE GENOMIC DNA]</scope>
    <source>
        <strain evidence="17 18">NBRC 102220</strain>
    </source>
</reference>
<keyword evidence="6 12" id="KW-0274">FAD</keyword>
<feature type="binding site" evidence="12">
    <location>
        <begin position="378"/>
        <end position="380"/>
    </location>
    <ligand>
        <name>FAD</name>
        <dbReference type="ChEBI" id="CHEBI:57692"/>
    </ligand>
</feature>
<evidence type="ECO:0000256" key="8">
    <source>
        <dbReference type="ARBA" id="ARBA00031671"/>
    </source>
</evidence>
<dbReference type="RefSeq" id="WP_146804392.1">
    <property type="nucleotide sequence ID" value="NZ_BJUK01000067.1"/>
</dbReference>
<dbReference type="EMBL" id="BJUK01000067">
    <property type="protein sequence ID" value="GEK49072.1"/>
    <property type="molecule type" value="Genomic_DNA"/>
</dbReference>
<dbReference type="Gene3D" id="1.25.40.80">
    <property type="match status" value="1"/>
</dbReference>
<evidence type="ECO:0000256" key="2">
    <source>
        <dbReference type="ARBA" id="ARBA00005862"/>
    </source>
</evidence>
<dbReference type="PRINTS" id="PR00147">
    <property type="entry name" value="DNAPHOTLYASE"/>
</dbReference>
<evidence type="ECO:0000256" key="14">
    <source>
        <dbReference type="RuleBase" id="RU004182"/>
    </source>
</evidence>
<dbReference type="FunFam" id="1.10.579.10:FF:000003">
    <property type="entry name" value="Deoxyribodipyrimidine photo-lyase"/>
    <property type="match status" value="1"/>
</dbReference>
<evidence type="ECO:0000256" key="7">
    <source>
        <dbReference type="ARBA" id="ARBA00022991"/>
    </source>
</evidence>
<dbReference type="InterPro" id="IPR036155">
    <property type="entry name" value="Crypto/Photolyase_N_sf"/>
</dbReference>
<dbReference type="Gene3D" id="3.40.50.620">
    <property type="entry name" value="HUPs"/>
    <property type="match status" value="1"/>
</dbReference>
<evidence type="ECO:0000256" key="4">
    <source>
        <dbReference type="ARBA" id="ARBA00014046"/>
    </source>
</evidence>
<evidence type="ECO:0000256" key="15">
    <source>
        <dbReference type="SAM" id="MobiDB-lite"/>
    </source>
</evidence>
<feature type="domain" description="Photolyase/cryptochrome alpha/beta" evidence="16">
    <location>
        <begin position="4"/>
        <end position="136"/>
    </location>
</feature>
<feature type="binding site" evidence="12">
    <location>
        <position position="277"/>
    </location>
    <ligand>
        <name>FAD</name>
        <dbReference type="ChEBI" id="CHEBI:57692"/>
    </ligand>
</feature>
<proteinExistence type="inferred from homology"/>
<evidence type="ECO:0000256" key="9">
    <source>
        <dbReference type="ARBA" id="ARBA00033999"/>
    </source>
</evidence>
<evidence type="ECO:0000256" key="12">
    <source>
        <dbReference type="PIRSR" id="PIRSR602081-1"/>
    </source>
</evidence>
<keyword evidence="5 12" id="KW-0285">Flavoprotein</keyword>
<dbReference type="PROSITE" id="PS51645">
    <property type="entry name" value="PHR_CRY_ALPHA_BETA"/>
    <property type="match status" value="1"/>
</dbReference>
<evidence type="ECO:0000259" key="16">
    <source>
        <dbReference type="PROSITE" id="PS51645"/>
    </source>
</evidence>
<dbReference type="NCBIfam" id="NF007955">
    <property type="entry name" value="PRK10674.1"/>
    <property type="match status" value="1"/>
</dbReference>
<dbReference type="InterPro" id="IPR005101">
    <property type="entry name" value="Cryptochr/Photolyase_FAD-bd"/>
</dbReference>
<comment type="similarity">
    <text evidence="2">Belongs to the DNA photolyase class-1 family.</text>
</comment>
<dbReference type="PANTHER" id="PTHR11455:SF9">
    <property type="entry name" value="CRYPTOCHROME CIRCADIAN CLOCK 5 ISOFORM X1"/>
    <property type="match status" value="1"/>
</dbReference>